<comment type="caution">
    <text evidence="4">The sequence shown here is derived from an EMBL/GenBank/DDBJ whole genome shotgun (WGS) entry which is preliminary data.</text>
</comment>
<dbReference type="GO" id="GO:0006355">
    <property type="term" value="P:regulation of DNA-templated transcription"/>
    <property type="evidence" value="ECO:0007669"/>
    <property type="project" value="InterPro"/>
</dbReference>
<keyword evidence="2" id="KW-0963">Cytoplasm</keyword>
<comment type="subcellular location">
    <subcellularLocation>
        <location evidence="1">Cytoplasm</location>
    </subcellularLocation>
</comment>
<organism evidence="4">
    <name type="scientific">mine drainage metagenome</name>
    <dbReference type="NCBI Taxonomy" id="410659"/>
    <lineage>
        <taxon>unclassified sequences</taxon>
        <taxon>metagenomes</taxon>
        <taxon>ecological metagenomes</taxon>
    </lineage>
</organism>
<gene>
    <name evidence="4" type="ORF">B1B_18377</name>
</gene>
<reference evidence="4" key="1">
    <citation type="submission" date="2013-08" db="EMBL/GenBank/DDBJ databases">
        <authorList>
            <person name="Mendez C."/>
            <person name="Richter M."/>
            <person name="Ferrer M."/>
            <person name="Sanchez J."/>
        </authorList>
    </citation>
    <scope>NUCLEOTIDE SEQUENCE</scope>
</reference>
<dbReference type="EMBL" id="AUZY01012305">
    <property type="protein sequence ID" value="EQD30464.1"/>
    <property type="molecule type" value="Genomic_DNA"/>
</dbReference>
<dbReference type="Pfam" id="PF05509">
    <property type="entry name" value="TraY"/>
    <property type="match status" value="1"/>
</dbReference>
<dbReference type="SUPFAM" id="SSF47598">
    <property type="entry name" value="Ribbon-helix-helix"/>
    <property type="match status" value="1"/>
</dbReference>
<keyword evidence="3" id="KW-0238">DNA-binding</keyword>
<protein>
    <submittedName>
        <fullName evidence="4">Helix-turn-helix protein, CopG</fullName>
    </submittedName>
</protein>
<reference evidence="4" key="2">
    <citation type="journal article" date="2014" name="ISME J.">
        <title>Microbial stratification in low pH oxic and suboxic macroscopic growths along an acid mine drainage.</title>
        <authorList>
            <person name="Mendez-Garcia C."/>
            <person name="Mesa V."/>
            <person name="Sprenger R.R."/>
            <person name="Richter M."/>
            <person name="Diez M.S."/>
            <person name="Solano J."/>
            <person name="Bargiela R."/>
            <person name="Golyshina O.V."/>
            <person name="Manteca A."/>
            <person name="Ramos J.L."/>
            <person name="Gallego J.R."/>
            <person name="Llorente I."/>
            <person name="Martins Dos Santos V.A."/>
            <person name="Jensen O.N."/>
            <person name="Pelaez A.I."/>
            <person name="Sanchez J."/>
            <person name="Ferrer M."/>
        </authorList>
    </citation>
    <scope>NUCLEOTIDE SEQUENCE</scope>
</reference>
<name>T0ZP22_9ZZZZ</name>
<sequence>MATSIRLDEQTERRLEQLATRTGRSKAYYLRELIQGGLDDLEEAYLAAATLERVRRGREPVYTTEQVRAELGLDN</sequence>
<evidence type="ECO:0000313" key="4">
    <source>
        <dbReference type="EMBL" id="EQD30464.1"/>
    </source>
</evidence>
<dbReference type="InterPro" id="IPR010985">
    <property type="entry name" value="Ribbon_hlx_hlx"/>
</dbReference>
<accession>T0ZP22</accession>
<evidence type="ECO:0000256" key="1">
    <source>
        <dbReference type="ARBA" id="ARBA00004496"/>
    </source>
</evidence>
<dbReference type="GO" id="GO:0005737">
    <property type="term" value="C:cytoplasm"/>
    <property type="evidence" value="ECO:0007669"/>
    <property type="project" value="UniProtKB-SubCell"/>
</dbReference>
<evidence type="ECO:0000256" key="2">
    <source>
        <dbReference type="ARBA" id="ARBA00022490"/>
    </source>
</evidence>
<dbReference type="GO" id="GO:0003677">
    <property type="term" value="F:DNA binding"/>
    <property type="evidence" value="ECO:0007669"/>
    <property type="project" value="UniProtKB-KW"/>
</dbReference>
<dbReference type="AlphaFoldDB" id="T0ZP22"/>
<proteinExistence type="predicted"/>
<dbReference type="InterPro" id="IPR008876">
    <property type="entry name" value="TraY"/>
</dbReference>
<evidence type="ECO:0000256" key="3">
    <source>
        <dbReference type="ARBA" id="ARBA00023125"/>
    </source>
</evidence>